<protein>
    <submittedName>
        <fullName evidence="2">Uncharacterized protein</fullName>
    </submittedName>
</protein>
<organism evidence="2 3">
    <name type="scientific">Ramalina farinacea</name>
    <dbReference type="NCBI Taxonomy" id="258253"/>
    <lineage>
        <taxon>Eukaryota</taxon>
        <taxon>Fungi</taxon>
        <taxon>Dikarya</taxon>
        <taxon>Ascomycota</taxon>
        <taxon>Pezizomycotina</taxon>
        <taxon>Lecanoromycetes</taxon>
        <taxon>OSLEUM clade</taxon>
        <taxon>Lecanoromycetidae</taxon>
        <taxon>Lecanorales</taxon>
        <taxon>Lecanorineae</taxon>
        <taxon>Ramalinaceae</taxon>
        <taxon>Ramalina</taxon>
    </lineage>
</organism>
<dbReference type="SUPFAM" id="SSF46689">
    <property type="entry name" value="Homeodomain-like"/>
    <property type="match status" value="1"/>
</dbReference>
<feature type="compositionally biased region" description="Basic and acidic residues" evidence="1">
    <location>
        <begin position="581"/>
        <end position="592"/>
    </location>
</feature>
<dbReference type="GO" id="GO:0001181">
    <property type="term" value="F:RNA polymerase I general transcription initiation factor activity"/>
    <property type="evidence" value="ECO:0007669"/>
    <property type="project" value="TreeGrafter"/>
</dbReference>
<feature type="compositionally biased region" description="Acidic residues" evidence="1">
    <location>
        <begin position="605"/>
        <end position="618"/>
    </location>
</feature>
<keyword evidence="3" id="KW-1185">Reference proteome</keyword>
<dbReference type="AlphaFoldDB" id="A0AA43QET7"/>
<proteinExistence type="predicted"/>
<evidence type="ECO:0000256" key="1">
    <source>
        <dbReference type="SAM" id="MobiDB-lite"/>
    </source>
</evidence>
<gene>
    <name evidence="2" type="ORF">OHK93_000414</name>
</gene>
<dbReference type="GO" id="GO:0000500">
    <property type="term" value="C:RNA polymerase I upstream activating factor complex"/>
    <property type="evidence" value="ECO:0007669"/>
    <property type="project" value="InterPro"/>
</dbReference>
<accession>A0AA43QET7</accession>
<feature type="compositionally biased region" description="Basic residues" evidence="1">
    <location>
        <begin position="399"/>
        <end position="409"/>
    </location>
</feature>
<dbReference type="Gene3D" id="1.10.10.60">
    <property type="entry name" value="Homeodomain-like"/>
    <property type="match status" value="1"/>
</dbReference>
<dbReference type="PANTHER" id="PTHR28079">
    <property type="entry name" value="RNA POLYMERASE I-SPECIFIC TRANSCRIPTION INITIATION FACTOR RRN5"/>
    <property type="match status" value="1"/>
</dbReference>
<evidence type="ECO:0000313" key="2">
    <source>
        <dbReference type="EMBL" id="MDI1485277.1"/>
    </source>
</evidence>
<dbReference type="GO" id="GO:0042790">
    <property type="term" value="P:nucleolar large rRNA transcription by RNA polymerase I"/>
    <property type="evidence" value="ECO:0007669"/>
    <property type="project" value="InterPro"/>
</dbReference>
<feature type="compositionally biased region" description="Low complexity" evidence="1">
    <location>
        <begin position="417"/>
        <end position="437"/>
    </location>
</feature>
<dbReference type="Proteomes" id="UP001161017">
    <property type="component" value="Unassembled WGS sequence"/>
</dbReference>
<feature type="region of interest" description="Disordered" evidence="1">
    <location>
        <begin position="581"/>
        <end position="652"/>
    </location>
</feature>
<feature type="region of interest" description="Disordered" evidence="1">
    <location>
        <begin position="392"/>
        <end position="492"/>
    </location>
</feature>
<dbReference type="PANTHER" id="PTHR28079:SF1">
    <property type="entry name" value="RNA POLYMERASE I-SPECIFIC TRANSCRIPTION INITIATION FACTOR RRN5"/>
    <property type="match status" value="1"/>
</dbReference>
<feature type="compositionally biased region" description="Low complexity" evidence="1">
    <location>
        <begin position="447"/>
        <end position="463"/>
    </location>
</feature>
<feature type="compositionally biased region" description="Acidic residues" evidence="1">
    <location>
        <begin position="643"/>
        <end position="652"/>
    </location>
</feature>
<feature type="region of interest" description="Disordered" evidence="1">
    <location>
        <begin position="1"/>
        <end position="42"/>
    </location>
</feature>
<feature type="compositionally biased region" description="Basic and acidic residues" evidence="1">
    <location>
        <begin position="25"/>
        <end position="42"/>
    </location>
</feature>
<dbReference type="GO" id="GO:0000182">
    <property type="term" value="F:rDNA binding"/>
    <property type="evidence" value="ECO:0007669"/>
    <property type="project" value="TreeGrafter"/>
</dbReference>
<name>A0AA43QET7_9LECA</name>
<dbReference type="InterPro" id="IPR009057">
    <property type="entry name" value="Homeodomain-like_sf"/>
</dbReference>
<reference evidence="2" key="1">
    <citation type="journal article" date="2023" name="Genome Biol. Evol.">
        <title>First Whole Genome Sequence and Flow Cytometry Genome Size Data for the Lichen-Forming Fungus Ramalina farinacea (Ascomycota).</title>
        <authorList>
            <person name="Llewellyn T."/>
            <person name="Mian S."/>
            <person name="Hill R."/>
            <person name="Leitch I.J."/>
            <person name="Gaya E."/>
        </authorList>
    </citation>
    <scope>NUCLEOTIDE SEQUENCE</scope>
    <source>
        <strain evidence="2">LIQ254RAFAR</strain>
    </source>
</reference>
<comment type="caution">
    <text evidence="2">The sequence shown here is derived from an EMBL/GenBank/DDBJ whole genome shotgun (WGS) entry which is preliminary data.</text>
</comment>
<dbReference type="GO" id="GO:0006361">
    <property type="term" value="P:transcription initiation at RNA polymerase I promoter"/>
    <property type="evidence" value="ECO:0007669"/>
    <property type="project" value="TreeGrafter"/>
</dbReference>
<feature type="compositionally biased region" description="Basic and acidic residues" evidence="1">
    <location>
        <begin position="1"/>
        <end position="10"/>
    </location>
</feature>
<dbReference type="InterPro" id="IPR039601">
    <property type="entry name" value="Rrn5"/>
</dbReference>
<feature type="compositionally biased region" description="Basic and acidic residues" evidence="1">
    <location>
        <begin position="619"/>
        <end position="635"/>
    </location>
</feature>
<feature type="compositionally biased region" description="Basic and acidic residues" evidence="1">
    <location>
        <begin position="483"/>
        <end position="492"/>
    </location>
</feature>
<sequence>MSSTDDFRPDTDEDETSDFQLPSPHEADSSRSDSGEIRSGHPRDRLVVGYRSFKRRNDDESTIRSKSRVKRLKTLYNDEYRELYNQTIQQLDPKIESENLRHLTGSQIGISVWSAAEKARLFSSLARYGRHDVQNIATLVGSKSEPEIRVYLDLLHKGAVEREFRTIHPKNMFNVCDVQGSIEVPPSCESALESAADALSMLQNREDEKTAKKTNPKYWLLTPLTAKWVDRALKAGGEAEREVLEEVPAADLLDLKSLLKLSKRLLMNSCDSSRNWRSCENRRGAPSLMHTAFQDFHSLTLMFTKRVVQLAVTLAKSRIRAETNEQFTPSNQIRREDVLASLDILGVAADSRETWINMPRKCNFRVFDDSSHQKGQTRNILEYNEFEERLNADNSRGPYRSRTRSMSRGRSKERSASARASPSETSSADASSVETASQSSETDNAQGASSTSSGAHSGESSADSDQHSTASQDIESSSDLEGEEKITKQEQHELLQDEYMELLDQRASRAEETKLWAMLGEDAETKMMSLEEIALPKNPLPPSRTREDLGDWTDWLDYAAEWETMDGPVTDEEFKAQRRLWDAKKREKEARGVTRLGRQMRKDGQEDDEDDGGDDDGMDHDSSAREENPGSRDMADSSPSSESSEDEMSQED</sequence>
<dbReference type="EMBL" id="JAPUFD010000001">
    <property type="protein sequence ID" value="MDI1485277.1"/>
    <property type="molecule type" value="Genomic_DNA"/>
</dbReference>
<evidence type="ECO:0000313" key="3">
    <source>
        <dbReference type="Proteomes" id="UP001161017"/>
    </source>
</evidence>